<evidence type="ECO:0000313" key="2">
    <source>
        <dbReference type="EMBL" id="MWG35557.1"/>
    </source>
</evidence>
<gene>
    <name evidence="2" type="ORF">GQS65_13855</name>
</gene>
<dbReference type="InterPro" id="IPR058377">
    <property type="entry name" value="DUF8064"/>
</dbReference>
<reference evidence="2 3" key="1">
    <citation type="submission" date="2019-12" db="EMBL/GenBank/DDBJ databases">
        <title>Halocatena pleomorpha gen. nov. sp. nov., an extremely halophilic archaeon of family Halobacteriaceae isolated from saltpan soil.</title>
        <authorList>
            <person name="Pal Y."/>
            <person name="Verma A."/>
            <person name="Krishnamurthi S."/>
            <person name="Kumar P."/>
        </authorList>
    </citation>
    <scope>NUCLEOTIDE SEQUENCE [LARGE SCALE GENOMIC DNA]</scope>
    <source>
        <strain evidence="2 3">JCM 16495</strain>
    </source>
</reference>
<dbReference type="Proteomes" id="UP000451471">
    <property type="component" value="Unassembled WGS sequence"/>
</dbReference>
<evidence type="ECO:0000313" key="3">
    <source>
        <dbReference type="Proteomes" id="UP000451471"/>
    </source>
</evidence>
<dbReference type="Pfam" id="PF26260">
    <property type="entry name" value="DUF8064"/>
    <property type="match status" value="1"/>
</dbReference>
<feature type="transmembrane region" description="Helical" evidence="1">
    <location>
        <begin position="39"/>
        <end position="57"/>
    </location>
</feature>
<keyword evidence="2" id="KW-0808">Transferase</keyword>
<accession>A0A6B0GQB3</accession>
<keyword evidence="2" id="KW-0548">Nucleotidyltransferase</keyword>
<feature type="transmembrane region" description="Helical" evidence="1">
    <location>
        <begin position="12"/>
        <end position="33"/>
    </location>
</feature>
<dbReference type="RefSeq" id="WP_158205221.1">
    <property type="nucleotide sequence ID" value="NZ_WSZK01000023.1"/>
</dbReference>
<protein>
    <submittedName>
        <fullName evidence="2">Phosphatidate cytidylyltransferase</fullName>
    </submittedName>
</protein>
<feature type="transmembrane region" description="Helical" evidence="1">
    <location>
        <begin position="92"/>
        <end position="113"/>
    </location>
</feature>
<dbReference type="AlphaFoldDB" id="A0A6B0GQB3"/>
<proteinExistence type="predicted"/>
<keyword evidence="3" id="KW-1185">Reference proteome</keyword>
<dbReference type="GO" id="GO:0016779">
    <property type="term" value="F:nucleotidyltransferase activity"/>
    <property type="evidence" value="ECO:0007669"/>
    <property type="project" value="UniProtKB-KW"/>
</dbReference>
<dbReference type="EMBL" id="WSZK01000023">
    <property type="protein sequence ID" value="MWG35557.1"/>
    <property type="molecule type" value="Genomic_DNA"/>
</dbReference>
<dbReference type="OrthoDB" id="292539at2157"/>
<sequence>MSPSLPTRDRISPVHGGLALVFCLGAVSLLSVTDSPTPVLVALVVLSVGFMLTGVFDTVREHPLYDLASAAHAVVVFGLLFVASGYDPSFAAFGPLSAVFAVLSVLAFAVECYNYRNGTSYLRVDRGDADSR</sequence>
<feature type="transmembrane region" description="Helical" evidence="1">
    <location>
        <begin position="64"/>
        <end position="86"/>
    </location>
</feature>
<keyword evidence="1" id="KW-1133">Transmembrane helix</keyword>
<comment type="caution">
    <text evidence="2">The sequence shown here is derived from an EMBL/GenBank/DDBJ whole genome shotgun (WGS) entry which is preliminary data.</text>
</comment>
<name>A0A6B0GQB3_9EURY</name>
<evidence type="ECO:0000256" key="1">
    <source>
        <dbReference type="SAM" id="Phobius"/>
    </source>
</evidence>
<keyword evidence="1" id="KW-0812">Transmembrane</keyword>
<keyword evidence="1" id="KW-0472">Membrane</keyword>
<organism evidence="2 3">
    <name type="scientific">Halomarina oriensis</name>
    <dbReference type="NCBI Taxonomy" id="671145"/>
    <lineage>
        <taxon>Archaea</taxon>
        <taxon>Methanobacteriati</taxon>
        <taxon>Methanobacteriota</taxon>
        <taxon>Stenosarchaea group</taxon>
        <taxon>Halobacteria</taxon>
        <taxon>Halobacteriales</taxon>
        <taxon>Natronomonadaceae</taxon>
        <taxon>Halomarina</taxon>
    </lineage>
</organism>